<protein>
    <submittedName>
        <fullName evidence="3">Antitoxin Xre/MbcA/ParS toxin-binding domain-containing protein</fullName>
    </submittedName>
</protein>
<name>A0ABW6BTE2_9BACT</name>
<gene>
    <name evidence="3" type="ORF">ACFS7Z_11820</name>
</gene>
<feature type="domain" description="Antitoxin Xre-like helix-turn-helix" evidence="2">
    <location>
        <begin position="32"/>
        <end position="91"/>
    </location>
</feature>
<sequence length="150" mass="16704">MKPLRGRKKSAPEVESAELTRFEPVVQDSFSLVMAAREGVLAKVAFEVADRLLLHLSQMADILHITTKTLQSYKQSKKKLNPANSEQTLKLFALQMKGKEVFGAADAFRRWLEKPAYGLDGQVPLDLLETSGGIDLVMEELERIAYGDLA</sequence>
<dbReference type="EMBL" id="JBHUOX010000007">
    <property type="protein sequence ID" value="MFD3001055.1"/>
    <property type="molecule type" value="Genomic_DNA"/>
</dbReference>
<dbReference type="Pfam" id="PF09722">
    <property type="entry name" value="Xre_MbcA_ParS_C"/>
    <property type="match status" value="1"/>
</dbReference>
<accession>A0ABW6BTE2</accession>
<evidence type="ECO:0000313" key="3">
    <source>
        <dbReference type="EMBL" id="MFD3001055.1"/>
    </source>
</evidence>
<feature type="domain" description="Antitoxin Xre/MbcA/ParS-like toxin-binding" evidence="1">
    <location>
        <begin position="99"/>
        <end position="147"/>
    </location>
</feature>
<dbReference type="Pfam" id="PF20432">
    <property type="entry name" value="Xre-like-HTH"/>
    <property type="match status" value="1"/>
</dbReference>
<reference evidence="4" key="1">
    <citation type="journal article" date="2019" name="Int. J. Syst. Evol. Microbiol.">
        <title>The Global Catalogue of Microorganisms (GCM) 10K type strain sequencing project: providing services to taxonomists for standard genome sequencing and annotation.</title>
        <authorList>
            <consortium name="The Broad Institute Genomics Platform"/>
            <consortium name="The Broad Institute Genome Sequencing Center for Infectious Disease"/>
            <person name="Wu L."/>
            <person name="Ma J."/>
        </authorList>
    </citation>
    <scope>NUCLEOTIDE SEQUENCE [LARGE SCALE GENOMIC DNA]</scope>
    <source>
        <strain evidence="4">KCTC 23984</strain>
    </source>
</reference>
<evidence type="ECO:0000259" key="1">
    <source>
        <dbReference type="Pfam" id="PF09722"/>
    </source>
</evidence>
<dbReference type="InterPro" id="IPR024467">
    <property type="entry name" value="Xre/MbcA/ParS-like_toxin-bd"/>
</dbReference>
<evidence type="ECO:0000313" key="4">
    <source>
        <dbReference type="Proteomes" id="UP001597641"/>
    </source>
</evidence>
<dbReference type="RefSeq" id="WP_377484736.1">
    <property type="nucleotide sequence ID" value="NZ_JBHUOX010000007.1"/>
</dbReference>
<evidence type="ECO:0000259" key="2">
    <source>
        <dbReference type="Pfam" id="PF20432"/>
    </source>
</evidence>
<dbReference type="InterPro" id="IPR046847">
    <property type="entry name" value="Xre-like_HTH"/>
</dbReference>
<organism evidence="3 4">
    <name type="scientific">Pontibacter toksunensis</name>
    <dbReference type="NCBI Taxonomy" id="1332631"/>
    <lineage>
        <taxon>Bacteria</taxon>
        <taxon>Pseudomonadati</taxon>
        <taxon>Bacteroidota</taxon>
        <taxon>Cytophagia</taxon>
        <taxon>Cytophagales</taxon>
        <taxon>Hymenobacteraceae</taxon>
        <taxon>Pontibacter</taxon>
    </lineage>
</organism>
<dbReference type="NCBIfam" id="TIGR02293">
    <property type="entry name" value="TAS_TIGR02293"/>
    <property type="match status" value="1"/>
</dbReference>
<proteinExistence type="predicted"/>
<dbReference type="Proteomes" id="UP001597641">
    <property type="component" value="Unassembled WGS sequence"/>
</dbReference>
<comment type="caution">
    <text evidence="3">The sequence shown here is derived from an EMBL/GenBank/DDBJ whole genome shotgun (WGS) entry which is preliminary data.</text>
</comment>
<dbReference type="InterPro" id="IPR011979">
    <property type="entry name" value="Antitox_Xre"/>
</dbReference>
<keyword evidence="4" id="KW-1185">Reference proteome</keyword>